<keyword evidence="4 6" id="KW-0472">Membrane</keyword>
<evidence type="ECO:0000313" key="8">
    <source>
        <dbReference type="Proteomes" id="UP000586454"/>
    </source>
</evidence>
<organism evidence="7 8">
    <name type="scientific">Aedoeadaptatus nemausensis</name>
    <dbReference type="NCBI Taxonomy" id="2582829"/>
    <lineage>
        <taxon>Bacteria</taxon>
        <taxon>Bacillati</taxon>
        <taxon>Bacillota</taxon>
        <taxon>Tissierellia</taxon>
        <taxon>Tissierellales</taxon>
        <taxon>Peptoniphilaceae</taxon>
        <taxon>Aedoeadaptatus</taxon>
    </lineage>
</organism>
<protein>
    <recommendedName>
        <fullName evidence="9">Metalloprotease</fullName>
    </recommendedName>
</protein>
<evidence type="ECO:0000313" key="7">
    <source>
        <dbReference type="EMBL" id="CAC9928834.1"/>
    </source>
</evidence>
<evidence type="ECO:0000256" key="3">
    <source>
        <dbReference type="ARBA" id="ARBA00022989"/>
    </source>
</evidence>
<dbReference type="PANTHER" id="PTHR30168">
    <property type="entry name" value="PUTATIVE MEMBRANE PROTEIN YPFJ"/>
    <property type="match status" value="1"/>
</dbReference>
<evidence type="ECO:0000256" key="1">
    <source>
        <dbReference type="ARBA" id="ARBA00004167"/>
    </source>
</evidence>
<comment type="caution">
    <text evidence="7">The sequence shown here is derived from an EMBL/GenBank/DDBJ whole genome shotgun (WGS) entry which is preliminary data.</text>
</comment>
<dbReference type="Proteomes" id="UP000586454">
    <property type="component" value="Unassembled WGS sequence"/>
</dbReference>
<dbReference type="InterPro" id="IPR007343">
    <property type="entry name" value="Uncharacterised_pept_Zn_put"/>
</dbReference>
<feature type="region of interest" description="Disordered" evidence="5">
    <location>
        <begin position="1"/>
        <end position="22"/>
    </location>
</feature>
<keyword evidence="8" id="KW-1185">Reference proteome</keyword>
<evidence type="ECO:0000256" key="4">
    <source>
        <dbReference type="ARBA" id="ARBA00023136"/>
    </source>
</evidence>
<feature type="region of interest" description="Disordered" evidence="5">
    <location>
        <begin position="56"/>
        <end position="78"/>
    </location>
</feature>
<dbReference type="EMBL" id="CAIJCS010000016">
    <property type="protein sequence ID" value="CAC9928834.1"/>
    <property type="molecule type" value="Genomic_DNA"/>
</dbReference>
<gene>
    <name evidence="7" type="ORF">PEPNEM18_00799</name>
</gene>
<evidence type="ECO:0000256" key="5">
    <source>
        <dbReference type="SAM" id="MobiDB-lite"/>
    </source>
</evidence>
<reference evidence="7 8" key="1">
    <citation type="submission" date="2020-06" db="EMBL/GenBank/DDBJ databases">
        <authorList>
            <person name="Criscuolo A."/>
        </authorList>
    </citation>
    <scope>NUCLEOTIDE SEQUENCE [LARGE SCALE GENOMIC DNA]</scope>
    <source>
        <strain evidence="7">1804121828</strain>
    </source>
</reference>
<dbReference type="AlphaFoldDB" id="A0A6V6Y283"/>
<accession>A0A6V6Y283</accession>
<evidence type="ECO:0000256" key="2">
    <source>
        <dbReference type="ARBA" id="ARBA00022692"/>
    </source>
</evidence>
<dbReference type="Pfam" id="PF04228">
    <property type="entry name" value="Zn_peptidase"/>
    <property type="match status" value="1"/>
</dbReference>
<evidence type="ECO:0000256" key="6">
    <source>
        <dbReference type="SAM" id="Phobius"/>
    </source>
</evidence>
<dbReference type="GO" id="GO:0016020">
    <property type="term" value="C:membrane"/>
    <property type="evidence" value="ECO:0007669"/>
    <property type="project" value="UniProtKB-SubCell"/>
</dbReference>
<proteinExistence type="predicted"/>
<evidence type="ECO:0008006" key="9">
    <source>
        <dbReference type="Google" id="ProtNLM"/>
    </source>
</evidence>
<comment type="subcellular location">
    <subcellularLocation>
        <location evidence="1">Membrane</location>
        <topology evidence="1">Single-pass membrane protein</topology>
    </subcellularLocation>
</comment>
<name>A0A6V6Y283_9FIRM</name>
<dbReference type="PANTHER" id="PTHR30168:SF0">
    <property type="entry name" value="INNER MEMBRANE PROTEIN"/>
    <property type="match status" value="1"/>
</dbReference>
<keyword evidence="2 6" id="KW-0812">Transmembrane</keyword>
<feature type="transmembrane region" description="Helical" evidence="6">
    <location>
        <begin position="32"/>
        <end position="52"/>
    </location>
</feature>
<dbReference type="RefSeq" id="WP_180499478.1">
    <property type="nucleotide sequence ID" value="NZ_CAIJCS010000016.1"/>
</dbReference>
<sequence length="291" mass="31872">MKYKGRKGSSNINDLRGRSGGRGGIPIPVGRGGIGCGGLVLLILIALLRGGLGIGGPATSQTTPTETRTEQSQTASGEKDELFEFSSVVLADTERVWTDVFEKNGRTYHPPQMNVFTGSVQSGCGYASAQTGPFYCPADQSIYLDLSFYDDLHRRFGAKGDYAFNYVIAHEVGHHVQRELGVMGQVQQLQQKVSKKDANRLSVALELQADYLAGVVAKYQEQYGYLDEGDIQEAMTATQAIGDDTLQKRGQGYVVPDSFTHGTSEQRTEWFMRGYRAGDLSDWDTFKELGI</sequence>
<feature type="compositionally biased region" description="Low complexity" evidence="5">
    <location>
        <begin position="59"/>
        <end position="74"/>
    </location>
</feature>
<keyword evidence="3 6" id="KW-1133">Transmembrane helix</keyword>